<dbReference type="Proteomes" id="UP000001056">
    <property type="component" value="Unassembled WGS sequence"/>
</dbReference>
<dbReference type="PANTHER" id="PTHR12931:SF15">
    <property type="entry name" value="UBIQUITIN THIOESTERASE OTUBAIN-LIKE"/>
    <property type="match status" value="1"/>
</dbReference>
<evidence type="ECO:0000256" key="4">
    <source>
        <dbReference type="ARBA" id="ARBA00022786"/>
    </source>
</evidence>
<dbReference type="Gene3D" id="1.20.1300.20">
    <property type="entry name" value="Peptidase C65 Otubain, subdomain 2"/>
    <property type="match status" value="1"/>
</dbReference>
<dbReference type="GO" id="GO:0043130">
    <property type="term" value="F:ubiquitin binding"/>
    <property type="evidence" value="ECO:0007669"/>
    <property type="project" value="TreeGrafter"/>
</dbReference>
<evidence type="ECO:0000256" key="6">
    <source>
        <dbReference type="ARBA" id="ARBA00022807"/>
    </source>
</evidence>
<feature type="region of interest" description="Disordered" evidence="7">
    <location>
        <begin position="159"/>
        <end position="181"/>
    </location>
</feature>
<dbReference type="PANTHER" id="PTHR12931">
    <property type="entry name" value="UBIQUITIN THIOLESTERASE PROTEIN OTUB"/>
    <property type="match status" value="1"/>
</dbReference>
<keyword evidence="4" id="KW-0833">Ubl conjugation pathway</keyword>
<name>Q2H586_CHAGB</name>
<dbReference type="SUPFAM" id="SSF54001">
    <property type="entry name" value="Cysteine proteinases"/>
    <property type="match status" value="1"/>
</dbReference>
<dbReference type="InterPro" id="IPR003323">
    <property type="entry name" value="OTU_dom"/>
</dbReference>
<dbReference type="eggNOG" id="KOG3991">
    <property type="taxonomic scope" value="Eukaryota"/>
</dbReference>
<dbReference type="VEuPathDB" id="FungiDB:CHGG_06179"/>
<evidence type="ECO:0000256" key="2">
    <source>
        <dbReference type="ARBA" id="ARBA00012759"/>
    </source>
</evidence>
<dbReference type="CDD" id="cd22749">
    <property type="entry name" value="Otubain_C65"/>
    <property type="match status" value="1"/>
</dbReference>
<dbReference type="Pfam" id="PF10275">
    <property type="entry name" value="Peptidase_C65"/>
    <property type="match status" value="1"/>
</dbReference>
<feature type="domain" description="OTU" evidence="8">
    <location>
        <begin position="210"/>
        <end position="422"/>
    </location>
</feature>
<dbReference type="HOGENOM" id="CLU_014832_6_1_1"/>
<dbReference type="InParanoid" id="Q2H586"/>
<dbReference type="GO" id="GO:0071108">
    <property type="term" value="P:protein K48-linked deubiquitination"/>
    <property type="evidence" value="ECO:0007669"/>
    <property type="project" value="TreeGrafter"/>
</dbReference>
<keyword evidence="3" id="KW-0645">Protease</keyword>
<dbReference type="PROSITE" id="PS50802">
    <property type="entry name" value="OTU"/>
    <property type="match status" value="1"/>
</dbReference>
<keyword evidence="5" id="KW-0378">Hydrolase</keyword>
<dbReference type="GO" id="GO:0004843">
    <property type="term" value="F:cysteine-type deubiquitinase activity"/>
    <property type="evidence" value="ECO:0007669"/>
    <property type="project" value="UniProtKB-EC"/>
</dbReference>
<dbReference type="InterPro" id="IPR042468">
    <property type="entry name" value="Peptidase_C65_otubain_sub1"/>
</dbReference>
<evidence type="ECO:0000259" key="8">
    <source>
        <dbReference type="PROSITE" id="PS50802"/>
    </source>
</evidence>
<dbReference type="EMBL" id="CH408031">
    <property type="protein sequence ID" value="EAQ89560.1"/>
    <property type="molecule type" value="Genomic_DNA"/>
</dbReference>
<dbReference type="Gene3D" id="3.30.200.60">
    <property type="entry name" value="Peptidase C65 Otubain, subdomain 1"/>
    <property type="match status" value="1"/>
</dbReference>
<evidence type="ECO:0000256" key="3">
    <source>
        <dbReference type="ARBA" id="ARBA00022670"/>
    </source>
</evidence>
<dbReference type="EC" id="3.4.19.12" evidence="2"/>
<evidence type="ECO:0000256" key="7">
    <source>
        <dbReference type="SAM" id="MobiDB-lite"/>
    </source>
</evidence>
<reference evidence="10" key="1">
    <citation type="journal article" date="2015" name="Genome Announc.">
        <title>Draft genome sequence of the cellulolytic fungus Chaetomium globosum.</title>
        <authorList>
            <person name="Cuomo C.A."/>
            <person name="Untereiner W.A."/>
            <person name="Ma L.-J."/>
            <person name="Grabherr M."/>
            <person name="Birren B.W."/>
        </authorList>
    </citation>
    <scope>NUCLEOTIDE SEQUENCE [LARGE SCALE GENOMIC DNA]</scope>
    <source>
        <strain evidence="10">ATCC 6205 / CBS 148.51 / DSM 1962 / NBRC 6347 / NRRL 1970</strain>
    </source>
</reference>
<dbReference type="InterPro" id="IPR038765">
    <property type="entry name" value="Papain-like_cys_pep_sf"/>
</dbReference>
<dbReference type="InterPro" id="IPR019400">
    <property type="entry name" value="Peptidase_C65_otubain"/>
</dbReference>
<evidence type="ECO:0000256" key="1">
    <source>
        <dbReference type="ARBA" id="ARBA00000707"/>
    </source>
</evidence>
<organism evidence="9 10">
    <name type="scientific">Chaetomium globosum (strain ATCC 6205 / CBS 148.51 / DSM 1962 / NBRC 6347 / NRRL 1970)</name>
    <name type="common">Soil fungus</name>
    <dbReference type="NCBI Taxonomy" id="306901"/>
    <lineage>
        <taxon>Eukaryota</taxon>
        <taxon>Fungi</taxon>
        <taxon>Dikarya</taxon>
        <taxon>Ascomycota</taxon>
        <taxon>Pezizomycotina</taxon>
        <taxon>Sordariomycetes</taxon>
        <taxon>Sordariomycetidae</taxon>
        <taxon>Sordariales</taxon>
        <taxon>Chaetomiaceae</taxon>
        <taxon>Chaetomium</taxon>
    </lineage>
</organism>
<proteinExistence type="predicted"/>
<dbReference type="RefSeq" id="XP_001222274.1">
    <property type="nucleotide sequence ID" value="XM_001222273.1"/>
</dbReference>
<dbReference type="GO" id="GO:0005634">
    <property type="term" value="C:nucleus"/>
    <property type="evidence" value="ECO:0007669"/>
    <property type="project" value="TreeGrafter"/>
</dbReference>
<dbReference type="GeneID" id="4390687"/>
<gene>
    <name evidence="9" type="ORF">CHGG_06179</name>
</gene>
<sequence length="593" mass="64235">MYQPQPTAFLQVSTGYAIPHSLPDYTFDETPLRLSDGRGSAAAGAGSSATSALLYGTSLFSANSAGVGPAPSASGGSFSFHSTSSPSSTTTAAVAASSTITAPSHHRPSLPILLKMEPNTDDLVAQEAAAREYQPHLEVNKKKCSSQIPNAPSRVCVFSGSRTPRSPSPAPHTQGPLVGKKTPSSAIMEQYADADAIYVQKTMALPQTYSDYRPIQGDGNCGWRAIGFGYFETLVKSGSKARIEAERQRLEGLNSLIENVGEFSPYVSQDFVDETLALLSKMAALVGHREQAMTELREAFNTPSISDSVMYHFRMLASSYLKGHRETYSAFVTGGTGVDGYCLEVLERHNVEIDHLGLILLANVLLKDAGFVLEVAYLDRSPGPEVNTYRIPEEANGRHPSELGPIIHLLYRPDHYDILYVPEPVDLQVHRVAGFSQSYEIGSAPMAVHNFNSVDMHTLSLIPGFANSAPGLASMLDTTPSPLTTYSPSPVSPWVSSPYVDAIQQASPAPLPVPTPVPAPQTHPLRFSEYCQLPEYVGNNTWREQTLQTTTFKNSHFNVAHYNNPNFQPEEYKPGTDESETPPRASGRKRGSV</sequence>
<dbReference type="OMA" id="WMKLNPH"/>
<accession>Q2H586</accession>
<evidence type="ECO:0000313" key="10">
    <source>
        <dbReference type="Proteomes" id="UP000001056"/>
    </source>
</evidence>
<dbReference type="GO" id="GO:0006508">
    <property type="term" value="P:proteolysis"/>
    <property type="evidence" value="ECO:0007669"/>
    <property type="project" value="UniProtKB-KW"/>
</dbReference>
<dbReference type="AlphaFoldDB" id="Q2H586"/>
<comment type="catalytic activity">
    <reaction evidence="1">
        <text>Thiol-dependent hydrolysis of ester, thioester, amide, peptide and isopeptide bonds formed by the C-terminal Gly of ubiquitin (a 76-residue protein attached to proteins as an intracellular targeting signal).</text>
        <dbReference type="EC" id="3.4.19.12"/>
    </reaction>
</comment>
<feature type="region of interest" description="Disordered" evidence="7">
    <location>
        <begin position="561"/>
        <end position="593"/>
    </location>
</feature>
<dbReference type="InterPro" id="IPR042467">
    <property type="entry name" value="Peptidase_C65_otubain_sub2"/>
</dbReference>
<dbReference type="OrthoDB" id="18915at2759"/>
<dbReference type="STRING" id="306901.Q2H586"/>
<keyword evidence="10" id="KW-1185">Reference proteome</keyword>
<protein>
    <recommendedName>
        <fullName evidence="2">ubiquitinyl hydrolase 1</fullName>
        <ecNumber evidence="2">3.4.19.12</ecNumber>
    </recommendedName>
</protein>
<evidence type="ECO:0000313" key="9">
    <source>
        <dbReference type="EMBL" id="EAQ89560.1"/>
    </source>
</evidence>
<evidence type="ECO:0000256" key="5">
    <source>
        <dbReference type="ARBA" id="ARBA00022801"/>
    </source>
</evidence>
<keyword evidence="6" id="KW-0788">Thiol protease</keyword>